<dbReference type="RefSeq" id="WP_185179341.1">
    <property type="nucleotide sequence ID" value="NZ_CBCSEP010000029.1"/>
</dbReference>
<dbReference type="Proteomes" id="UP000574133">
    <property type="component" value="Unassembled WGS sequence"/>
</dbReference>
<proteinExistence type="predicted"/>
<evidence type="ECO:0000313" key="2">
    <source>
        <dbReference type="Proteomes" id="UP000574133"/>
    </source>
</evidence>
<accession>A0A841TGJ1</accession>
<protein>
    <submittedName>
        <fullName evidence="1">Chemotaxis protein</fullName>
    </submittedName>
</protein>
<dbReference type="Gene3D" id="3.40.50.1820">
    <property type="entry name" value="alpha/beta hydrolase"/>
    <property type="match status" value="1"/>
</dbReference>
<keyword evidence="2" id="KW-1185">Reference proteome</keyword>
<dbReference type="AlphaFoldDB" id="A0A841TGJ1"/>
<sequence>MNIAVGFVHGIGRQKEGFHLEMAAKLEARLAKACPGIRLFAEGIYWADITDRLEEKFKARMAPYELRWDNWVDVRGYMISFLGDAIAYQPLASKEETKLHGNIYADIHERFCEKLQELSERAGPDAPLCLISHSLGTVIASNYIYDLQRGKLPECIRDRIRRSDSPLVQGHTLTHLFTMGSPIALWTMRYEDFGQPIAFPPPLLREQGLPYGEWVNFYDKDDIVAYPLKALSPLYDDAVTEDLEVNNPGLLANTPLGSHGGYYRSEAVMNRIVSSLADFYNRTAGGEETAASREPEEP</sequence>
<reference evidence="1 2" key="1">
    <citation type="submission" date="2020-08" db="EMBL/GenBank/DDBJ databases">
        <title>Cohnella phylogeny.</title>
        <authorList>
            <person name="Dunlap C."/>
        </authorList>
    </citation>
    <scope>NUCLEOTIDE SEQUENCE [LARGE SCALE GENOMIC DNA]</scope>
    <source>
        <strain evidence="1 2">DSM 103658</strain>
    </source>
</reference>
<comment type="caution">
    <text evidence="1">The sequence shown here is derived from an EMBL/GenBank/DDBJ whole genome shotgun (WGS) entry which is preliminary data.</text>
</comment>
<organism evidence="1 2">
    <name type="scientific">Cohnella lubricantis</name>
    <dbReference type="NCBI Taxonomy" id="2163172"/>
    <lineage>
        <taxon>Bacteria</taxon>
        <taxon>Bacillati</taxon>
        <taxon>Bacillota</taxon>
        <taxon>Bacilli</taxon>
        <taxon>Bacillales</taxon>
        <taxon>Paenibacillaceae</taxon>
        <taxon>Cohnella</taxon>
    </lineage>
</organism>
<gene>
    <name evidence="1" type="ORF">H4Q31_12175</name>
</gene>
<evidence type="ECO:0000313" key="1">
    <source>
        <dbReference type="EMBL" id="MBB6678067.1"/>
    </source>
</evidence>
<dbReference type="SUPFAM" id="SSF53474">
    <property type="entry name" value="alpha/beta-Hydrolases"/>
    <property type="match status" value="1"/>
</dbReference>
<name>A0A841TGJ1_9BACL</name>
<dbReference type="InterPro" id="IPR029058">
    <property type="entry name" value="AB_hydrolase_fold"/>
</dbReference>
<dbReference type="EMBL" id="JACJVN010000048">
    <property type="protein sequence ID" value="MBB6678067.1"/>
    <property type="molecule type" value="Genomic_DNA"/>
</dbReference>